<keyword evidence="3" id="KW-1133">Transmembrane helix</keyword>
<dbReference type="SUPFAM" id="SSF52540">
    <property type="entry name" value="P-loop containing nucleoside triphosphate hydrolases"/>
    <property type="match status" value="1"/>
</dbReference>
<dbReference type="PRINTS" id="PR00326">
    <property type="entry name" value="GTP1OBG"/>
</dbReference>
<evidence type="ECO:0000256" key="1">
    <source>
        <dbReference type="ARBA" id="ARBA00022741"/>
    </source>
</evidence>
<dbReference type="PANTHER" id="PTHR43185">
    <property type="entry name" value="FERROUS IRON TRANSPORT PROTEIN B"/>
    <property type="match status" value="1"/>
</dbReference>
<dbReference type="EMBL" id="SLYC01000039">
    <property type="protein sequence ID" value="TCP98978.1"/>
    <property type="molecule type" value="Genomic_DNA"/>
</dbReference>
<dbReference type="InterPro" id="IPR011640">
    <property type="entry name" value="Fe2_transport_prot_B_C"/>
</dbReference>
<keyword evidence="2" id="KW-0342">GTP-binding</keyword>
<dbReference type="GO" id="GO:0005525">
    <property type="term" value="F:GTP binding"/>
    <property type="evidence" value="ECO:0007669"/>
    <property type="project" value="UniProtKB-KW"/>
</dbReference>
<dbReference type="InterPro" id="IPR030389">
    <property type="entry name" value="G_FEOB_dom"/>
</dbReference>
<dbReference type="NCBIfam" id="TIGR00231">
    <property type="entry name" value="small_GTP"/>
    <property type="match status" value="1"/>
</dbReference>
<dbReference type="InterPro" id="IPR027417">
    <property type="entry name" value="P-loop_NTPase"/>
</dbReference>
<name>A0A4R2TNK4_9FIRM</name>
<dbReference type="Pfam" id="PF07664">
    <property type="entry name" value="FeoB_C"/>
    <property type="match status" value="1"/>
</dbReference>
<feature type="transmembrane region" description="Helical" evidence="3">
    <location>
        <begin position="265"/>
        <end position="287"/>
    </location>
</feature>
<feature type="transmembrane region" description="Helical" evidence="3">
    <location>
        <begin position="532"/>
        <end position="552"/>
    </location>
</feature>
<dbReference type="CDD" id="cd01879">
    <property type="entry name" value="FeoB"/>
    <property type="match status" value="1"/>
</dbReference>
<evidence type="ECO:0000256" key="2">
    <source>
        <dbReference type="ARBA" id="ARBA00023134"/>
    </source>
</evidence>
<dbReference type="Pfam" id="PF02421">
    <property type="entry name" value="FeoB_N"/>
    <property type="match status" value="1"/>
</dbReference>
<feature type="transmembrane region" description="Helical" evidence="3">
    <location>
        <begin position="372"/>
        <end position="394"/>
    </location>
</feature>
<feature type="transmembrane region" description="Helical" evidence="3">
    <location>
        <begin position="338"/>
        <end position="360"/>
    </location>
</feature>
<evidence type="ECO:0000313" key="6">
    <source>
        <dbReference type="Proteomes" id="UP000295504"/>
    </source>
</evidence>
<keyword evidence="3" id="KW-0812">Transmembrane</keyword>
<proteinExistence type="predicted"/>
<dbReference type="GO" id="GO:0005886">
    <property type="term" value="C:plasma membrane"/>
    <property type="evidence" value="ECO:0007669"/>
    <property type="project" value="TreeGrafter"/>
</dbReference>
<dbReference type="Proteomes" id="UP000295504">
    <property type="component" value="Unassembled WGS sequence"/>
</dbReference>
<gene>
    <name evidence="5" type="ORF">EDD79_103911</name>
</gene>
<feature type="transmembrane region" description="Helical" evidence="3">
    <location>
        <begin position="223"/>
        <end position="245"/>
    </location>
</feature>
<reference evidence="5 6" key="1">
    <citation type="submission" date="2019-03" db="EMBL/GenBank/DDBJ databases">
        <title>Genomic Encyclopedia of Type Strains, Phase IV (KMG-IV): sequencing the most valuable type-strain genomes for metagenomic binning, comparative biology and taxonomic classification.</title>
        <authorList>
            <person name="Goeker M."/>
        </authorList>
    </citation>
    <scope>NUCLEOTIDE SEQUENCE [LARGE SCALE GENOMIC DNA]</scope>
    <source>
        <strain evidence="5 6">DSM 100013</strain>
    </source>
</reference>
<dbReference type="PROSITE" id="PS51711">
    <property type="entry name" value="G_FEOB"/>
    <property type="match status" value="1"/>
</dbReference>
<dbReference type="InterPro" id="IPR005225">
    <property type="entry name" value="Small_GTP-bd"/>
</dbReference>
<feature type="domain" description="FeoB-type G" evidence="4">
    <location>
        <begin position="17"/>
        <end position="179"/>
    </location>
</feature>
<evidence type="ECO:0000259" key="4">
    <source>
        <dbReference type="PROSITE" id="PS51711"/>
    </source>
</evidence>
<dbReference type="InterPro" id="IPR050860">
    <property type="entry name" value="FeoB_GTPase"/>
</dbReference>
<evidence type="ECO:0000313" key="5">
    <source>
        <dbReference type="EMBL" id="TCP98978.1"/>
    </source>
</evidence>
<dbReference type="RefSeq" id="WP_243098263.1">
    <property type="nucleotide sequence ID" value="NZ_CP058648.1"/>
</dbReference>
<dbReference type="InterPro" id="IPR006073">
    <property type="entry name" value="GTP-bd"/>
</dbReference>
<dbReference type="Pfam" id="PF07670">
    <property type="entry name" value="Gate"/>
    <property type="match status" value="2"/>
</dbReference>
<accession>A0A4R2TNK4</accession>
<keyword evidence="3" id="KW-0472">Membrane</keyword>
<protein>
    <submittedName>
        <fullName evidence="5">Ferrous iron transport protein B</fullName>
    </submittedName>
</protein>
<feature type="transmembrane region" description="Helical" evidence="3">
    <location>
        <begin position="559"/>
        <end position="578"/>
    </location>
</feature>
<sequence>MGCHSVINNISNTEKEEIRILLIGNPNVGKSVIFSKLTGMQVMISNYPGTTVDYSQGKIKHLGKTGIITDVPGIYSLEATSSAEEVAIKFLEEGRPDVIICVLDATFLERSINLAFQVMEYEIPVVFVLNLLDIADSKGIKIDIKSLETELGAPVISTIATRNIGIKEVLQKTWELGQNDYYARREEGLSKEEIWDKSKAIVKKVHLNSVESRVSKLDKFSDLCINFYTGLPIAIVVLLFCLAIVVGGGKALRTLILLPILNNWYVPLISKLIESIISEGIILNILIGEYGMLIKGVEWPFALILPYVALFYGVLSVLEDTGYLPHLGVIVDGILRRIGIQGSSIVPFIMGYGCAIPAILGSRVATSQKERLIISTLVTLAVPCIAQTGAFIALLGNHSMLAIIFVYLISFCFILLGGIVLNKMLDGFVNPMLLEIPYLLVPNAQALLKKIWFRVRSFMIEAELPMVLAVGIAALVAETGLLNSVGVLIQPLVVQWLGLPAEASIALILGIVRREMAVLPLLQLNLSTLQMVVGSVVALFYLPCLSVFGILVKEFSIKVAIQISIFTIFTAILVGGIINQSVSLINALLH</sequence>
<dbReference type="AlphaFoldDB" id="A0A4R2TNK4"/>
<feature type="transmembrane region" description="Helical" evidence="3">
    <location>
        <begin position="299"/>
        <end position="318"/>
    </location>
</feature>
<dbReference type="InterPro" id="IPR011642">
    <property type="entry name" value="Gate_dom"/>
</dbReference>
<feature type="transmembrane region" description="Helical" evidence="3">
    <location>
        <begin position="464"/>
        <end position="485"/>
    </location>
</feature>
<comment type="caution">
    <text evidence="5">The sequence shown here is derived from an EMBL/GenBank/DDBJ whole genome shotgun (WGS) entry which is preliminary data.</text>
</comment>
<dbReference type="Gene3D" id="3.40.50.300">
    <property type="entry name" value="P-loop containing nucleotide triphosphate hydrolases"/>
    <property type="match status" value="1"/>
</dbReference>
<keyword evidence="6" id="KW-1185">Reference proteome</keyword>
<organism evidence="5 6">
    <name type="scientific">Serpentinicella alkaliphila</name>
    <dbReference type="NCBI Taxonomy" id="1734049"/>
    <lineage>
        <taxon>Bacteria</taxon>
        <taxon>Bacillati</taxon>
        <taxon>Bacillota</taxon>
        <taxon>Clostridia</taxon>
        <taxon>Peptostreptococcales</taxon>
        <taxon>Natronincolaceae</taxon>
        <taxon>Serpentinicella</taxon>
    </lineage>
</organism>
<dbReference type="GO" id="GO:0015093">
    <property type="term" value="F:ferrous iron transmembrane transporter activity"/>
    <property type="evidence" value="ECO:0007669"/>
    <property type="project" value="InterPro"/>
</dbReference>
<dbReference type="PANTHER" id="PTHR43185:SF1">
    <property type="entry name" value="FE(2+) TRANSPORTER FEOB"/>
    <property type="match status" value="1"/>
</dbReference>
<keyword evidence="1" id="KW-0547">Nucleotide-binding</keyword>
<evidence type="ECO:0000256" key="3">
    <source>
        <dbReference type="SAM" id="Phobius"/>
    </source>
</evidence>
<feature type="transmembrane region" description="Helical" evidence="3">
    <location>
        <begin position="400"/>
        <end position="421"/>
    </location>
</feature>